<dbReference type="Gene3D" id="3.40.30.10">
    <property type="entry name" value="Glutaredoxin"/>
    <property type="match status" value="1"/>
</dbReference>
<name>A0A1E3VPQ3_9HYPH</name>
<feature type="domain" description="Thioredoxin" evidence="7">
    <location>
        <begin position="3"/>
        <end position="161"/>
    </location>
</feature>
<dbReference type="InterPro" id="IPR013740">
    <property type="entry name" value="Redoxin"/>
</dbReference>
<dbReference type="PANTHER" id="PTHR10430">
    <property type="entry name" value="PEROXIREDOXIN"/>
    <property type="match status" value="1"/>
</dbReference>
<comment type="function">
    <text evidence="6">Thiol-specific peroxidase that catalyzes the reduction of hydrogen peroxide and organic hydroperoxides to water and alcohols, respectively. Plays a role in cell protection against oxidative stress by detoxifying peroxides.</text>
</comment>
<keyword evidence="3 6" id="KW-0560">Oxidoreductase</keyword>
<evidence type="ECO:0000313" key="8">
    <source>
        <dbReference type="EMBL" id="ODR95301.1"/>
    </source>
</evidence>
<dbReference type="InterPro" id="IPR013766">
    <property type="entry name" value="Thioredoxin_domain"/>
</dbReference>
<dbReference type="GO" id="GO:0005737">
    <property type="term" value="C:cytoplasm"/>
    <property type="evidence" value="ECO:0007669"/>
    <property type="project" value="TreeGrafter"/>
</dbReference>
<dbReference type="GO" id="GO:0042744">
    <property type="term" value="P:hydrogen peroxide catabolic process"/>
    <property type="evidence" value="ECO:0007669"/>
    <property type="project" value="TreeGrafter"/>
</dbReference>
<dbReference type="SUPFAM" id="SSF52833">
    <property type="entry name" value="Thioredoxin-like"/>
    <property type="match status" value="1"/>
</dbReference>
<reference evidence="8 9" key="1">
    <citation type="journal article" date="2016" name="Environ. Microbiol.">
        <title>New Methyloceanibacter diversity from North Sea sediments includes methanotroph containing solely the soluble methane monooxygenase.</title>
        <authorList>
            <person name="Vekeman B."/>
            <person name="Kerckhof F.M."/>
            <person name="Cremers G."/>
            <person name="de Vos P."/>
            <person name="Vandamme P."/>
            <person name="Boon N."/>
            <person name="Op den Camp H.J."/>
            <person name="Heylen K."/>
        </authorList>
    </citation>
    <scope>NUCLEOTIDE SEQUENCE [LARGE SCALE GENOMIC DNA]</scope>
    <source>
        <strain evidence="8 9">R-67176</strain>
    </source>
</reference>
<accession>A0A1E3VPQ3</accession>
<dbReference type="CDD" id="cd03013">
    <property type="entry name" value="PRX5_like"/>
    <property type="match status" value="1"/>
</dbReference>
<evidence type="ECO:0000256" key="5">
    <source>
        <dbReference type="PIRSR" id="PIRSR637944-1"/>
    </source>
</evidence>
<dbReference type="PROSITE" id="PS51352">
    <property type="entry name" value="THIOREDOXIN_2"/>
    <property type="match status" value="1"/>
</dbReference>
<dbReference type="EMBL" id="LPWE01000011">
    <property type="protein sequence ID" value="ODR95301.1"/>
    <property type="molecule type" value="Genomic_DNA"/>
</dbReference>
<dbReference type="InterPro" id="IPR036249">
    <property type="entry name" value="Thioredoxin-like_sf"/>
</dbReference>
<proteinExistence type="inferred from homology"/>
<evidence type="ECO:0000259" key="7">
    <source>
        <dbReference type="PROSITE" id="PS51352"/>
    </source>
</evidence>
<dbReference type="GO" id="GO:0045454">
    <property type="term" value="P:cell redox homeostasis"/>
    <property type="evidence" value="ECO:0007669"/>
    <property type="project" value="TreeGrafter"/>
</dbReference>
<evidence type="ECO:0000256" key="6">
    <source>
        <dbReference type="RuleBase" id="RU366011"/>
    </source>
</evidence>
<dbReference type="GO" id="GO:0034599">
    <property type="term" value="P:cellular response to oxidative stress"/>
    <property type="evidence" value="ECO:0007669"/>
    <property type="project" value="InterPro"/>
</dbReference>
<evidence type="ECO:0000256" key="4">
    <source>
        <dbReference type="ARBA" id="ARBA00023284"/>
    </source>
</evidence>
<gene>
    <name evidence="8" type="ORF">AUC70_03730</name>
</gene>
<evidence type="ECO:0000256" key="2">
    <source>
        <dbReference type="ARBA" id="ARBA00022862"/>
    </source>
</evidence>
<feature type="active site" description="Cysteine sulfenic acid (-SOH) intermediate" evidence="5">
    <location>
        <position position="49"/>
    </location>
</feature>
<dbReference type="Proteomes" id="UP000094172">
    <property type="component" value="Unassembled WGS sequence"/>
</dbReference>
<comment type="caution">
    <text evidence="8">The sequence shown here is derived from an EMBL/GenBank/DDBJ whole genome shotgun (WGS) entry which is preliminary data.</text>
</comment>
<keyword evidence="4 6" id="KW-0676">Redox-active center</keyword>
<comment type="similarity">
    <text evidence="6">Belongs to the peroxiredoxin family. Prx5 subfamily.</text>
</comment>
<dbReference type="AlphaFoldDB" id="A0A1E3VPQ3"/>
<sequence>MTIAEGDMLPEATFRAMGPDGIQTLTSKDVFGGKKVVLFAVPGAFTPTCHLKHLPGFIEAADAFKAKGVDDVVCVAVNDPFVLAAWTEMTGAADKVKILSDGNAEFTKKIGMDFDGSGVGLGTRSKRYAMVVEDGTVKALMTEENPGVAEVSAAEAVLASL</sequence>
<organism evidence="8 9">
    <name type="scientific">Methyloceanibacter stevinii</name>
    <dbReference type="NCBI Taxonomy" id="1774970"/>
    <lineage>
        <taxon>Bacteria</taxon>
        <taxon>Pseudomonadati</taxon>
        <taxon>Pseudomonadota</taxon>
        <taxon>Alphaproteobacteria</taxon>
        <taxon>Hyphomicrobiales</taxon>
        <taxon>Hyphomicrobiaceae</taxon>
        <taxon>Methyloceanibacter</taxon>
    </lineage>
</organism>
<protein>
    <recommendedName>
        <fullName evidence="6">Glutathione-dependent peroxiredoxin</fullName>
        <ecNumber evidence="6">1.11.1.27</ecNumber>
    </recommendedName>
</protein>
<comment type="catalytic activity">
    <reaction evidence="6">
        <text>a hydroperoxide + 2 glutathione = an alcohol + glutathione disulfide + H2O</text>
        <dbReference type="Rhea" id="RHEA:62632"/>
        <dbReference type="ChEBI" id="CHEBI:15377"/>
        <dbReference type="ChEBI" id="CHEBI:30879"/>
        <dbReference type="ChEBI" id="CHEBI:35924"/>
        <dbReference type="ChEBI" id="CHEBI:57925"/>
        <dbReference type="ChEBI" id="CHEBI:58297"/>
        <dbReference type="EC" id="1.11.1.27"/>
    </reaction>
</comment>
<evidence type="ECO:0000256" key="3">
    <source>
        <dbReference type="ARBA" id="ARBA00023002"/>
    </source>
</evidence>
<dbReference type="FunFam" id="3.40.30.10:FF:000020">
    <property type="entry name" value="Peroxiredoxin"/>
    <property type="match status" value="1"/>
</dbReference>
<dbReference type="RefSeq" id="WP_069444594.1">
    <property type="nucleotide sequence ID" value="NZ_LPWE01000011.1"/>
</dbReference>
<evidence type="ECO:0000256" key="1">
    <source>
        <dbReference type="ARBA" id="ARBA00022559"/>
    </source>
</evidence>
<dbReference type="InterPro" id="IPR037944">
    <property type="entry name" value="PRX5-like"/>
</dbReference>
<keyword evidence="1 6" id="KW-0575">Peroxidase</keyword>
<dbReference type="GO" id="GO:0008379">
    <property type="term" value="F:thioredoxin peroxidase activity"/>
    <property type="evidence" value="ECO:0007669"/>
    <property type="project" value="InterPro"/>
</dbReference>
<dbReference type="PANTHER" id="PTHR10430:SF16">
    <property type="entry name" value="PEROXIREDOXIN-5, MITOCHONDRIAL"/>
    <property type="match status" value="1"/>
</dbReference>
<dbReference type="Pfam" id="PF08534">
    <property type="entry name" value="Redoxin"/>
    <property type="match status" value="1"/>
</dbReference>
<keyword evidence="2 6" id="KW-0049">Antioxidant</keyword>
<evidence type="ECO:0000313" key="9">
    <source>
        <dbReference type="Proteomes" id="UP000094172"/>
    </source>
</evidence>
<dbReference type="EC" id="1.11.1.27" evidence="6"/>
<dbReference type="STRING" id="1774970.AUC70_03730"/>
<keyword evidence="9" id="KW-1185">Reference proteome</keyword>